<organism evidence="2 3">
    <name type="scientific">Macrostomum lignano</name>
    <dbReference type="NCBI Taxonomy" id="282301"/>
    <lineage>
        <taxon>Eukaryota</taxon>
        <taxon>Metazoa</taxon>
        <taxon>Spiralia</taxon>
        <taxon>Lophotrochozoa</taxon>
        <taxon>Platyhelminthes</taxon>
        <taxon>Rhabditophora</taxon>
        <taxon>Macrostomorpha</taxon>
        <taxon>Macrostomida</taxon>
        <taxon>Macrostomidae</taxon>
        <taxon>Macrostomum</taxon>
    </lineage>
</organism>
<sequence>VQEAGSRLLSQLRESGVSGRDQCRALVRSLCQEFADLRAAAARQASAVARLESGHLLSMDLSWQLLCEHWFHSLVYSCDELQAVQPVLCSSSDSDRQDDDDDAVGEADGEDDDAGSDDEDGSEDGYYYGYKAPPVPPKFFEKREQLRLKLQKKKENGQKQQQQPDSQPKEQQQQSKKSKVPDRTADIDELVKFIEGDSSKKPSSGAANDSVAPAADKKMTKREAKKARQRAKKAEAAAAAAAATAAAARQIVNASLNCTLSEEVFRPRDASANGYLDDDVDPVVEQFKSFVLNTEAPKERQKVRLDLHSLSFSKRK</sequence>
<feature type="compositionally biased region" description="Acidic residues" evidence="1">
    <location>
        <begin position="96"/>
        <end position="123"/>
    </location>
</feature>
<feature type="compositionally biased region" description="Low complexity" evidence="1">
    <location>
        <begin position="158"/>
        <end position="175"/>
    </location>
</feature>
<feature type="compositionally biased region" description="Basic and acidic residues" evidence="1">
    <location>
        <begin position="139"/>
        <end position="157"/>
    </location>
</feature>
<name>A0A1I8HHQ1_9PLAT</name>
<dbReference type="Proteomes" id="UP000095280">
    <property type="component" value="Unplaced"/>
</dbReference>
<reference evidence="3" key="1">
    <citation type="submission" date="2016-11" db="UniProtKB">
        <authorList>
            <consortium name="WormBaseParasite"/>
        </authorList>
    </citation>
    <scope>IDENTIFICATION</scope>
</reference>
<feature type="compositionally biased region" description="Basic and acidic residues" evidence="1">
    <location>
        <begin position="179"/>
        <end position="200"/>
    </location>
</feature>
<evidence type="ECO:0000313" key="3">
    <source>
        <dbReference type="WBParaSite" id="maker-uti_cns_0006243-snap-gene-0.3-mRNA-1"/>
    </source>
</evidence>
<dbReference type="WBParaSite" id="maker-uti_cns_0006243-snap-gene-0.3-mRNA-1">
    <property type="protein sequence ID" value="maker-uti_cns_0006243-snap-gene-0.3-mRNA-1"/>
    <property type="gene ID" value="maker-uti_cns_0006243-snap-gene-0.3"/>
</dbReference>
<evidence type="ECO:0000256" key="1">
    <source>
        <dbReference type="SAM" id="MobiDB-lite"/>
    </source>
</evidence>
<dbReference type="AlphaFoldDB" id="A0A1I8HHQ1"/>
<evidence type="ECO:0000313" key="2">
    <source>
        <dbReference type="Proteomes" id="UP000095280"/>
    </source>
</evidence>
<protein>
    <submittedName>
        <fullName evidence="3">NUC129 domain-containing protein</fullName>
    </submittedName>
</protein>
<feature type="region of interest" description="Disordered" evidence="1">
    <location>
        <begin position="89"/>
        <end position="234"/>
    </location>
</feature>
<keyword evidence="2" id="KW-1185">Reference proteome</keyword>
<proteinExistence type="predicted"/>
<accession>A0A1I8HHQ1</accession>